<keyword evidence="7 14" id="KW-0418">Kinase</keyword>
<dbReference type="PRINTS" id="PR00344">
    <property type="entry name" value="BCTRLSENSOR"/>
</dbReference>
<dbReference type="Gene3D" id="1.10.287.130">
    <property type="match status" value="1"/>
</dbReference>
<organism evidence="14 15">
    <name type="scientific">Bradyrhizobium cosmicum</name>
    <dbReference type="NCBI Taxonomy" id="1404864"/>
    <lineage>
        <taxon>Bacteria</taxon>
        <taxon>Pseudomonadati</taxon>
        <taxon>Pseudomonadota</taxon>
        <taxon>Alphaproteobacteria</taxon>
        <taxon>Hyphomicrobiales</taxon>
        <taxon>Nitrobacteraceae</taxon>
        <taxon>Bradyrhizobium</taxon>
    </lineage>
</organism>
<feature type="domain" description="HAMP" evidence="13">
    <location>
        <begin position="207"/>
        <end position="258"/>
    </location>
</feature>
<dbReference type="EC" id="2.7.13.3" evidence="3"/>
<dbReference type="GO" id="GO:0005886">
    <property type="term" value="C:plasma membrane"/>
    <property type="evidence" value="ECO:0007669"/>
    <property type="project" value="TreeGrafter"/>
</dbReference>
<dbReference type="InterPro" id="IPR003594">
    <property type="entry name" value="HATPase_dom"/>
</dbReference>
<keyword evidence="5" id="KW-0808">Transferase</keyword>
<evidence type="ECO:0000256" key="10">
    <source>
        <dbReference type="ARBA" id="ARBA00023136"/>
    </source>
</evidence>
<keyword evidence="8 11" id="KW-1133">Transmembrane helix</keyword>
<accession>A0AAI8MGK2</accession>
<dbReference type="KEGG" id="brs:S23_48800"/>
<dbReference type="Gene3D" id="3.30.565.10">
    <property type="entry name" value="Histidine kinase-like ATPase, C-terminal domain"/>
    <property type="match status" value="1"/>
</dbReference>
<keyword evidence="6 11" id="KW-0812">Transmembrane</keyword>
<evidence type="ECO:0000313" key="14">
    <source>
        <dbReference type="EMBL" id="BAL78074.1"/>
    </source>
</evidence>
<dbReference type="PANTHER" id="PTHR45436">
    <property type="entry name" value="SENSOR HISTIDINE KINASE YKOH"/>
    <property type="match status" value="1"/>
</dbReference>
<evidence type="ECO:0000259" key="12">
    <source>
        <dbReference type="PROSITE" id="PS50109"/>
    </source>
</evidence>
<keyword evidence="4" id="KW-0597">Phosphoprotein</keyword>
<dbReference type="EMBL" id="AP012279">
    <property type="protein sequence ID" value="BAL78074.1"/>
    <property type="molecule type" value="Genomic_DNA"/>
</dbReference>
<dbReference type="InterPro" id="IPR004358">
    <property type="entry name" value="Sig_transdc_His_kin-like_C"/>
</dbReference>
<dbReference type="InterPro" id="IPR005467">
    <property type="entry name" value="His_kinase_dom"/>
</dbReference>
<dbReference type="GO" id="GO:0000160">
    <property type="term" value="P:phosphorelay signal transduction system"/>
    <property type="evidence" value="ECO:0007669"/>
    <property type="project" value="UniProtKB-KW"/>
</dbReference>
<dbReference type="GO" id="GO:0004673">
    <property type="term" value="F:protein histidine kinase activity"/>
    <property type="evidence" value="ECO:0007669"/>
    <property type="project" value="UniProtKB-EC"/>
</dbReference>
<feature type="domain" description="Histidine kinase" evidence="12">
    <location>
        <begin position="266"/>
        <end position="473"/>
    </location>
</feature>
<dbReference type="SMART" id="SM00387">
    <property type="entry name" value="HATPase_c"/>
    <property type="match status" value="1"/>
</dbReference>
<dbReference type="InterPro" id="IPR036890">
    <property type="entry name" value="HATPase_C_sf"/>
</dbReference>
<dbReference type="PROSITE" id="PS50885">
    <property type="entry name" value="HAMP"/>
    <property type="match status" value="1"/>
</dbReference>
<reference evidence="14 15" key="1">
    <citation type="journal article" date="2012" name="Microbes Environ.">
        <title>Complete genome sequence of Bradyrhizobium sp. S23321: insights into symbiosis evolution in soil oligotrophs.</title>
        <authorList>
            <person name="Okubo T."/>
            <person name="Tsukui T."/>
            <person name="Maita H."/>
            <person name="Okamoto S."/>
            <person name="Oshima K."/>
            <person name="Fujisawa T."/>
            <person name="Saito A."/>
            <person name="Futamata H."/>
            <person name="Hattori R."/>
            <person name="Shimomura Y."/>
            <person name="Haruta S."/>
            <person name="Morimoto S."/>
            <person name="Wang Y."/>
            <person name="Sakai Y."/>
            <person name="Hattori M."/>
            <person name="Aizawa S."/>
            <person name="Nagashima K.V.P."/>
            <person name="Masuda S."/>
            <person name="Hattori T."/>
            <person name="Yamashita A."/>
            <person name="Bao Z."/>
            <person name="Hayatsu M."/>
            <person name="Kajiya-Kanegae H."/>
            <person name="Yoshinaga I."/>
            <person name="Sakamoto K."/>
            <person name="Toyota K."/>
            <person name="Nakao M."/>
            <person name="Kohara M."/>
            <person name="Anda M."/>
            <person name="Niwa R."/>
            <person name="Jung-Hwan P."/>
            <person name="Sameshima-Saito R."/>
            <person name="Tokuda S."/>
            <person name="Yamamoto S."/>
            <person name="Yamamoto S."/>
            <person name="Yokoyama T."/>
            <person name="Akutsu T."/>
            <person name="Nakamura Y."/>
            <person name="Nakahira-Yanaka Y."/>
            <person name="Takada Hoshino Y."/>
            <person name="Hirakawa H."/>
            <person name="Mitsui H."/>
            <person name="Terasawa K."/>
            <person name="Itakura M."/>
            <person name="Sato S."/>
            <person name="Ikeda-Ohtsubo W."/>
            <person name="Sakakura N."/>
            <person name="Kaminuma E."/>
            <person name="Minamisawa K."/>
        </authorList>
    </citation>
    <scope>NUCLEOTIDE SEQUENCE [LARGE SCALE GENOMIC DNA]</scope>
    <source>
        <strain evidence="14 15">S23321</strain>
    </source>
</reference>
<evidence type="ECO:0000256" key="7">
    <source>
        <dbReference type="ARBA" id="ARBA00022777"/>
    </source>
</evidence>
<protein>
    <recommendedName>
        <fullName evidence="3">histidine kinase</fullName>
        <ecNumber evidence="3">2.7.13.3</ecNumber>
    </recommendedName>
</protein>
<evidence type="ECO:0000256" key="1">
    <source>
        <dbReference type="ARBA" id="ARBA00000085"/>
    </source>
</evidence>
<keyword evidence="15" id="KW-1185">Reference proteome</keyword>
<evidence type="ECO:0000313" key="15">
    <source>
        <dbReference type="Proteomes" id="UP000007886"/>
    </source>
</evidence>
<evidence type="ECO:0000256" key="6">
    <source>
        <dbReference type="ARBA" id="ARBA00022692"/>
    </source>
</evidence>
<name>A0AAI8MGK2_9BRAD</name>
<comment type="subcellular location">
    <subcellularLocation>
        <location evidence="2">Membrane</location>
    </subcellularLocation>
</comment>
<evidence type="ECO:0000256" key="4">
    <source>
        <dbReference type="ARBA" id="ARBA00022553"/>
    </source>
</evidence>
<evidence type="ECO:0000256" key="11">
    <source>
        <dbReference type="SAM" id="Phobius"/>
    </source>
</evidence>
<dbReference type="AlphaFoldDB" id="A0AAI8MGK2"/>
<dbReference type="InterPro" id="IPR050428">
    <property type="entry name" value="TCS_sensor_his_kinase"/>
</dbReference>
<feature type="transmembrane region" description="Helical" evidence="11">
    <location>
        <begin position="185"/>
        <end position="206"/>
    </location>
</feature>
<dbReference type="Proteomes" id="UP000007886">
    <property type="component" value="Chromosome"/>
</dbReference>
<gene>
    <name evidence="14" type="ORF">S23_48800</name>
</gene>
<dbReference type="PROSITE" id="PS50109">
    <property type="entry name" value="HIS_KIN"/>
    <property type="match status" value="1"/>
</dbReference>
<evidence type="ECO:0000256" key="5">
    <source>
        <dbReference type="ARBA" id="ARBA00022679"/>
    </source>
</evidence>
<evidence type="ECO:0000256" key="2">
    <source>
        <dbReference type="ARBA" id="ARBA00004370"/>
    </source>
</evidence>
<evidence type="ECO:0000256" key="3">
    <source>
        <dbReference type="ARBA" id="ARBA00012438"/>
    </source>
</evidence>
<sequence length="473" mass="51609">MTTDALPPRAPGIIPMPASSLANRLFLSATAWLVVILAITGVVLSSVYRNATERAFDRRLNLYLRTLIAEVATPDEPPDRQFQSLGEPLFELPLSGWYWQITRTDTEKPEVRSSRSLWDKKLPKLEEQGSELTAAGIRLAYVDGPEGQNLRMVERPVDLGADGKYLVSVAGDDTEIFDETRSFDYYLGGTFTALGIVLLLTTVFQVRFGLAPLKRISESIADIRSGRAERLEGEFPVEIAPLARETNALIDANREIVERARTHVGNLAHAIKTPLSVIVNEAAAHGADPFAAKVMEQADVMRSQLAHHLERARIAARVSVVGTVTEVAPAIEALRRTMEKIHRDRGIMVEANADPSAKFRGERQDLEEMVGNLVDNACKWAASRVFIEVLVEATQQAGAGPRLRIIVDDDGRGLSEAERAQVWRRGQRLDESKPGSGLGLSIVTDLAALYGGSLSLSGAPIGGLRAELVLPGI</sequence>
<proteinExistence type="predicted"/>
<feature type="transmembrane region" description="Helical" evidence="11">
    <location>
        <begin position="25"/>
        <end position="48"/>
    </location>
</feature>
<evidence type="ECO:0000256" key="9">
    <source>
        <dbReference type="ARBA" id="ARBA00023012"/>
    </source>
</evidence>
<dbReference type="InterPro" id="IPR003660">
    <property type="entry name" value="HAMP_dom"/>
</dbReference>
<dbReference type="PANTHER" id="PTHR45436:SF5">
    <property type="entry name" value="SENSOR HISTIDINE KINASE TRCS"/>
    <property type="match status" value="1"/>
</dbReference>
<keyword evidence="10 11" id="KW-0472">Membrane</keyword>
<evidence type="ECO:0000259" key="13">
    <source>
        <dbReference type="PROSITE" id="PS50885"/>
    </source>
</evidence>
<comment type="catalytic activity">
    <reaction evidence="1">
        <text>ATP + protein L-histidine = ADP + protein N-phospho-L-histidine.</text>
        <dbReference type="EC" id="2.7.13.3"/>
    </reaction>
</comment>
<keyword evidence="9" id="KW-0902">Two-component regulatory system</keyword>
<evidence type="ECO:0000256" key="8">
    <source>
        <dbReference type="ARBA" id="ARBA00022989"/>
    </source>
</evidence>
<dbReference type="Pfam" id="PF02518">
    <property type="entry name" value="HATPase_c"/>
    <property type="match status" value="1"/>
</dbReference>
<dbReference type="SUPFAM" id="SSF55874">
    <property type="entry name" value="ATPase domain of HSP90 chaperone/DNA topoisomerase II/histidine kinase"/>
    <property type="match status" value="1"/>
</dbReference>